<dbReference type="GO" id="GO:0032259">
    <property type="term" value="P:methylation"/>
    <property type="evidence" value="ECO:0007669"/>
    <property type="project" value="UniProtKB-KW"/>
</dbReference>
<dbReference type="Proteomes" id="UP000885722">
    <property type="component" value="Unassembled WGS sequence"/>
</dbReference>
<dbReference type="GO" id="GO:0005829">
    <property type="term" value="C:cytosol"/>
    <property type="evidence" value="ECO:0007669"/>
    <property type="project" value="TreeGrafter"/>
</dbReference>
<evidence type="ECO:0000256" key="1">
    <source>
        <dbReference type="ARBA" id="ARBA00022603"/>
    </source>
</evidence>
<proteinExistence type="predicted"/>
<dbReference type="InterPro" id="IPR013123">
    <property type="entry name" value="SpoU_subst-bd"/>
</dbReference>
<dbReference type="GO" id="GO:0003723">
    <property type="term" value="F:RNA binding"/>
    <property type="evidence" value="ECO:0007669"/>
    <property type="project" value="InterPro"/>
</dbReference>
<dbReference type="InterPro" id="IPR004441">
    <property type="entry name" value="rRNA_MeTrfase_TrmH"/>
</dbReference>
<dbReference type="GO" id="GO:0006396">
    <property type="term" value="P:RNA processing"/>
    <property type="evidence" value="ECO:0007669"/>
    <property type="project" value="InterPro"/>
</dbReference>
<dbReference type="Pfam" id="PF00588">
    <property type="entry name" value="SpoU_methylase"/>
    <property type="match status" value="1"/>
</dbReference>
<evidence type="ECO:0000256" key="2">
    <source>
        <dbReference type="ARBA" id="ARBA00022679"/>
    </source>
</evidence>
<evidence type="ECO:0000259" key="3">
    <source>
        <dbReference type="SMART" id="SM00967"/>
    </source>
</evidence>
<dbReference type="InterPro" id="IPR029026">
    <property type="entry name" value="tRNA_m1G_MTases_N"/>
</dbReference>
<dbReference type="Gene3D" id="3.30.1330.30">
    <property type="match status" value="1"/>
</dbReference>
<accession>A0A7V2SJE2</accession>
<feature type="domain" description="RNA 2-O ribose methyltransferase substrate binding" evidence="3">
    <location>
        <begin position="22"/>
        <end position="100"/>
    </location>
</feature>
<dbReference type="SMART" id="SM00967">
    <property type="entry name" value="SpoU_sub_bind"/>
    <property type="match status" value="1"/>
</dbReference>
<dbReference type="GO" id="GO:0008173">
    <property type="term" value="F:RNA methyltransferase activity"/>
    <property type="evidence" value="ECO:0007669"/>
    <property type="project" value="InterPro"/>
</dbReference>
<dbReference type="Pfam" id="PF08032">
    <property type="entry name" value="SpoU_sub_bind"/>
    <property type="match status" value="1"/>
</dbReference>
<gene>
    <name evidence="4" type="ORF">ENJ74_03645</name>
</gene>
<evidence type="ECO:0000313" key="4">
    <source>
        <dbReference type="EMBL" id="HFC03947.1"/>
    </source>
</evidence>
<dbReference type="InterPro" id="IPR029028">
    <property type="entry name" value="Alpha/beta_knot_MTases"/>
</dbReference>
<dbReference type="PANTHER" id="PTHR46429:SF1">
    <property type="entry name" value="23S RRNA (GUANOSINE-2'-O-)-METHYLTRANSFERASE RLMB"/>
    <property type="match status" value="1"/>
</dbReference>
<dbReference type="PANTHER" id="PTHR46429">
    <property type="entry name" value="23S RRNA (GUANOSINE-2'-O-)-METHYLTRANSFERASE RLMB"/>
    <property type="match status" value="1"/>
</dbReference>
<reference evidence="4" key="1">
    <citation type="journal article" date="2020" name="mSystems">
        <title>Genome- and Community-Level Interaction Insights into Carbon Utilization and Element Cycling Functions of Hydrothermarchaeota in Hydrothermal Sediment.</title>
        <authorList>
            <person name="Zhou Z."/>
            <person name="Liu Y."/>
            <person name="Xu W."/>
            <person name="Pan J."/>
            <person name="Luo Z.H."/>
            <person name="Li M."/>
        </authorList>
    </citation>
    <scope>NUCLEOTIDE SEQUENCE [LARGE SCALE GENOMIC DNA]</scope>
    <source>
        <strain evidence="4">HyVt-513</strain>
    </source>
</reference>
<dbReference type="EMBL" id="DRNO01000246">
    <property type="protein sequence ID" value="HFC03947.1"/>
    <property type="molecule type" value="Genomic_DNA"/>
</dbReference>
<name>A0A7V2SJE2_9BACT</name>
<dbReference type="AlphaFoldDB" id="A0A7V2SJE2"/>
<organism evidence="4">
    <name type="scientific">Nitratifractor salsuginis</name>
    <dbReference type="NCBI Taxonomy" id="269261"/>
    <lineage>
        <taxon>Bacteria</taxon>
        <taxon>Pseudomonadati</taxon>
        <taxon>Campylobacterota</taxon>
        <taxon>Epsilonproteobacteria</taxon>
        <taxon>Campylobacterales</taxon>
        <taxon>Sulfurovaceae</taxon>
        <taxon>Nitratifractor</taxon>
    </lineage>
</organism>
<comment type="caution">
    <text evidence="4">The sequence shown here is derived from an EMBL/GenBank/DDBJ whole genome shotgun (WGS) entry which is preliminary data.</text>
</comment>
<keyword evidence="1 4" id="KW-0489">Methyltransferase</keyword>
<keyword evidence="2" id="KW-0808">Transferase</keyword>
<dbReference type="SUPFAM" id="SSF75217">
    <property type="entry name" value="alpha/beta knot"/>
    <property type="match status" value="1"/>
</dbReference>
<dbReference type="InterPro" id="IPR029064">
    <property type="entry name" value="Ribosomal_eL30-like_sf"/>
</dbReference>
<sequence>MSSEKSSTLNTQRSILLRKILTIYGRKPVLEALQDPNLQIYRLHLAESNRPSKELKLMVELAEKRGVEIRTHEKKALSRISKNGRQDQGVALDIILENLIDPEEFLQNRESFRIVALDRVTNPQNVGMIIRSCAAGAIDGLLLAGKGNAPLVSPLTIKASAGTLFKLSIIRGDSLLKSLRRFQEAGSRIYTLDSHAELGYRETEFSQRSIFVLGNESEGVTPEIEALSDASISIPMNRGVESLNVAVTAALLAFCTSSP</sequence>
<protein>
    <submittedName>
        <fullName evidence="4">RNA methyltransferase</fullName>
    </submittedName>
</protein>
<dbReference type="Gene3D" id="3.40.1280.10">
    <property type="match status" value="1"/>
</dbReference>
<dbReference type="CDD" id="cd18095">
    <property type="entry name" value="SpoU-like_rRNA-MTase"/>
    <property type="match status" value="1"/>
</dbReference>
<dbReference type="InterPro" id="IPR001537">
    <property type="entry name" value="SpoU_MeTrfase"/>
</dbReference>
<dbReference type="SUPFAM" id="SSF55315">
    <property type="entry name" value="L30e-like"/>
    <property type="match status" value="1"/>
</dbReference>